<feature type="domain" description="AMP-dependent synthetase/ligase" evidence="4">
    <location>
        <begin position="15"/>
        <end position="374"/>
    </location>
</feature>
<dbReference type="PANTHER" id="PTHR43201">
    <property type="entry name" value="ACYL-COA SYNTHETASE"/>
    <property type="match status" value="1"/>
</dbReference>
<dbReference type="EC" id="6.2.1.3" evidence="6"/>
<dbReference type="Pfam" id="PF00501">
    <property type="entry name" value="AMP-binding"/>
    <property type="match status" value="1"/>
</dbReference>
<keyword evidence="3" id="KW-0812">Transmembrane</keyword>
<dbReference type="EMBL" id="FPHC01000053">
    <property type="protein sequence ID" value="SFV59702.1"/>
    <property type="molecule type" value="Genomic_DNA"/>
</dbReference>
<dbReference type="PANTHER" id="PTHR43201:SF5">
    <property type="entry name" value="MEDIUM-CHAIN ACYL-COA LIGASE ACSF2, MITOCHONDRIAL"/>
    <property type="match status" value="1"/>
</dbReference>
<dbReference type="CDD" id="cd05936">
    <property type="entry name" value="FC-FACS_FadD_like"/>
    <property type="match status" value="1"/>
</dbReference>
<dbReference type="GO" id="GO:0004467">
    <property type="term" value="F:long-chain fatty acid-CoA ligase activity"/>
    <property type="evidence" value="ECO:0007669"/>
    <property type="project" value="UniProtKB-EC"/>
</dbReference>
<dbReference type="PROSITE" id="PS00455">
    <property type="entry name" value="AMP_BINDING"/>
    <property type="match status" value="1"/>
</dbReference>
<protein>
    <submittedName>
        <fullName evidence="6">Long-chain-fatty-acid--CoA ligase</fullName>
        <ecNumber evidence="6">6.2.1.3</ecNumber>
    </submittedName>
</protein>
<evidence type="ECO:0000256" key="2">
    <source>
        <dbReference type="ARBA" id="ARBA00022598"/>
    </source>
</evidence>
<sequence length="510" mass="56876">MSYPFSSLYEMLSSQEKKQKRRVALFADKEKISYTELLSRVDHFAGYLHSLGITKGDSVALFLRNSPEFIISLFAISKIGAICVPINTFLKAAELKYIFNDSSSKLLIASSIYEDVVLDAVIEDTSPTVIWEGGIGNSAANDIGFEDALNLKLTIEPIQRNIEDVAVIIYTSGTTGKPKGAMLTNRNIFSNCQSSQERIGVTKRDRSIVFLPMFHSFTLTVGVILFVYVGGSTVIIKSLKPFSNIFREILLKRVTLFIGVPDVYNAIAKAKLPWYFMRFNRLRAFISGAAALQEHTLIAMREKFGRATLLEGYGLSEASPVVCVNPPNRPKAKSVGLALKGYEIKIVNEEMVELPRGEVGDIITRGDNIMKGYLNRPGSTEETIVNGWLLTGDMGYMDDDGYLYIVDRKKDIIISKGINIYPREIEETIDRFDGISASAVVGRADERSGEVPVAYIELNDGVESIEISSLRKYLRENLANFKIPKEIKIVDFLPKNATGKVLKRELRDQI</sequence>
<dbReference type="InterPro" id="IPR025110">
    <property type="entry name" value="AMP-bd_C"/>
</dbReference>
<dbReference type="GO" id="GO:0031956">
    <property type="term" value="F:medium-chain fatty acid-CoA ligase activity"/>
    <property type="evidence" value="ECO:0007669"/>
    <property type="project" value="TreeGrafter"/>
</dbReference>
<keyword evidence="2 6" id="KW-0436">Ligase</keyword>
<name>A0A1W1C1X3_9ZZZZ</name>
<dbReference type="AlphaFoldDB" id="A0A1W1C1X3"/>
<feature type="transmembrane region" description="Helical" evidence="3">
    <location>
        <begin position="69"/>
        <end position="90"/>
    </location>
</feature>
<reference evidence="6" key="1">
    <citation type="submission" date="2016-10" db="EMBL/GenBank/DDBJ databases">
        <authorList>
            <person name="de Groot N.N."/>
        </authorList>
    </citation>
    <scope>NUCLEOTIDE SEQUENCE</scope>
</reference>
<dbReference type="NCBIfam" id="NF004837">
    <property type="entry name" value="PRK06187.1"/>
    <property type="match status" value="1"/>
</dbReference>
<evidence type="ECO:0000313" key="6">
    <source>
        <dbReference type="EMBL" id="SFV59702.1"/>
    </source>
</evidence>
<dbReference type="PRINTS" id="PR00154">
    <property type="entry name" value="AMPBINDING"/>
</dbReference>
<comment type="similarity">
    <text evidence="1">Belongs to the ATP-dependent AMP-binding enzyme family.</text>
</comment>
<dbReference type="SUPFAM" id="SSF56801">
    <property type="entry name" value="Acetyl-CoA synthetase-like"/>
    <property type="match status" value="1"/>
</dbReference>
<dbReference type="Gene3D" id="3.30.300.30">
    <property type="match status" value="1"/>
</dbReference>
<dbReference type="InterPro" id="IPR045851">
    <property type="entry name" value="AMP-bd_C_sf"/>
</dbReference>
<feature type="transmembrane region" description="Helical" evidence="3">
    <location>
        <begin position="208"/>
        <end position="229"/>
    </location>
</feature>
<dbReference type="Pfam" id="PF13193">
    <property type="entry name" value="AMP-binding_C"/>
    <property type="match status" value="1"/>
</dbReference>
<organism evidence="6">
    <name type="scientific">hydrothermal vent metagenome</name>
    <dbReference type="NCBI Taxonomy" id="652676"/>
    <lineage>
        <taxon>unclassified sequences</taxon>
        <taxon>metagenomes</taxon>
        <taxon>ecological metagenomes</taxon>
    </lineage>
</organism>
<evidence type="ECO:0000259" key="4">
    <source>
        <dbReference type="Pfam" id="PF00501"/>
    </source>
</evidence>
<accession>A0A1W1C1X3</accession>
<keyword evidence="3" id="KW-1133">Transmembrane helix</keyword>
<gene>
    <name evidence="6" type="ORF">MNB_SV-6-1219</name>
</gene>
<dbReference type="InterPro" id="IPR020845">
    <property type="entry name" value="AMP-binding_CS"/>
</dbReference>
<keyword evidence="3" id="KW-0472">Membrane</keyword>
<dbReference type="Gene3D" id="3.40.50.12780">
    <property type="entry name" value="N-terminal domain of ligase-like"/>
    <property type="match status" value="1"/>
</dbReference>
<dbReference type="InterPro" id="IPR000873">
    <property type="entry name" value="AMP-dep_synth/lig_dom"/>
</dbReference>
<evidence type="ECO:0000256" key="1">
    <source>
        <dbReference type="ARBA" id="ARBA00006432"/>
    </source>
</evidence>
<feature type="domain" description="AMP-binding enzyme C-terminal" evidence="5">
    <location>
        <begin position="424"/>
        <end position="500"/>
    </location>
</feature>
<proteinExistence type="inferred from homology"/>
<dbReference type="InterPro" id="IPR020459">
    <property type="entry name" value="AMP-binding"/>
</dbReference>
<evidence type="ECO:0000259" key="5">
    <source>
        <dbReference type="Pfam" id="PF13193"/>
    </source>
</evidence>
<evidence type="ECO:0000256" key="3">
    <source>
        <dbReference type="SAM" id="Phobius"/>
    </source>
</evidence>
<dbReference type="InterPro" id="IPR042099">
    <property type="entry name" value="ANL_N_sf"/>
</dbReference>